<feature type="transmembrane region" description="Helical" evidence="8">
    <location>
        <begin position="89"/>
        <end position="112"/>
    </location>
</feature>
<dbReference type="Proteomes" id="UP000241440">
    <property type="component" value="Unassembled WGS sequence"/>
</dbReference>
<dbReference type="EMBL" id="PYOU01000003">
    <property type="protein sequence ID" value="PSX11615.1"/>
    <property type="molecule type" value="Genomic_DNA"/>
</dbReference>
<feature type="transmembrane region" description="Helical" evidence="8">
    <location>
        <begin position="62"/>
        <end position="83"/>
    </location>
</feature>
<reference evidence="11 12" key="1">
    <citation type="submission" date="2018-01" db="EMBL/GenBank/DDBJ databases">
        <title>Whole genome sequencing of Histamine producing bacteria.</title>
        <authorList>
            <person name="Butler K."/>
        </authorList>
    </citation>
    <scope>NUCLEOTIDE SEQUENCE [LARGE SCALE GENOMIC DNA]</scope>
    <source>
        <strain evidence="9 12">A2-1</strain>
        <strain evidence="10 11">A6-1</strain>
    </source>
</reference>
<comment type="function">
    <text evidence="7">NDH-1 shuttles electrons from NADH, via FMN and iron-sulfur (Fe-S) centers, to quinones in the respiratory chain.</text>
</comment>
<sequence length="124" mass="13680">MSDFNPGIMIGVFSLLVLAVIASILFISKSLGGFGRRFDKEQPFECGLLPSGTTKHNFSISYYLIAVAFLIFELEAAILFAWGVDYWQLGIPGVIAGVTFLVILLLGFIYMIRKGVFQIGVYES</sequence>
<dbReference type="AlphaFoldDB" id="A0A0D8PGR8"/>
<dbReference type="RefSeq" id="WP_005368929.1">
    <property type="nucleotide sequence ID" value="NZ_JAKJTG010000010.1"/>
</dbReference>
<dbReference type="PANTHER" id="PTHR11058:SF21">
    <property type="entry name" value="NADH-QUINONE OXIDOREDUCTASE SUBUNIT A"/>
    <property type="match status" value="1"/>
</dbReference>
<evidence type="ECO:0000313" key="12">
    <source>
        <dbReference type="Proteomes" id="UP000241440"/>
    </source>
</evidence>
<evidence type="ECO:0000313" key="11">
    <source>
        <dbReference type="Proteomes" id="UP000240989"/>
    </source>
</evidence>
<dbReference type="Pfam" id="PF00507">
    <property type="entry name" value="Oxidored_q4"/>
    <property type="match status" value="1"/>
</dbReference>
<dbReference type="GO" id="GO:0030964">
    <property type="term" value="C:NADH dehydrogenase complex"/>
    <property type="evidence" value="ECO:0007669"/>
    <property type="project" value="TreeGrafter"/>
</dbReference>
<name>A0A0D8PGR8_PHOAN</name>
<dbReference type="GO" id="GO:0005886">
    <property type="term" value="C:plasma membrane"/>
    <property type="evidence" value="ECO:0007669"/>
    <property type="project" value="UniProtKB-SubCell"/>
</dbReference>
<dbReference type="InterPro" id="IPR000440">
    <property type="entry name" value="NADH_UbQ/plastoQ_OxRdtase_su3"/>
</dbReference>
<comment type="catalytic activity">
    <reaction evidence="7">
        <text>a quinone + NADH + 5 H(+)(in) = a quinol + NAD(+) + 4 H(+)(out)</text>
        <dbReference type="Rhea" id="RHEA:57888"/>
        <dbReference type="ChEBI" id="CHEBI:15378"/>
        <dbReference type="ChEBI" id="CHEBI:24646"/>
        <dbReference type="ChEBI" id="CHEBI:57540"/>
        <dbReference type="ChEBI" id="CHEBI:57945"/>
        <dbReference type="ChEBI" id="CHEBI:132124"/>
    </reaction>
</comment>
<dbReference type="EMBL" id="PYOY01000006">
    <property type="protein sequence ID" value="PSX06996.1"/>
    <property type="molecule type" value="Genomic_DNA"/>
</dbReference>
<evidence type="ECO:0000256" key="6">
    <source>
        <dbReference type="ARBA" id="ARBA00023136"/>
    </source>
</evidence>
<feature type="transmembrane region" description="Helical" evidence="8">
    <location>
        <begin position="6"/>
        <end position="27"/>
    </location>
</feature>
<evidence type="ECO:0000256" key="2">
    <source>
        <dbReference type="ARBA" id="ARBA00008472"/>
    </source>
</evidence>
<evidence type="ECO:0000256" key="5">
    <source>
        <dbReference type="ARBA" id="ARBA00022989"/>
    </source>
</evidence>
<dbReference type="Gene3D" id="1.20.58.1610">
    <property type="entry name" value="NADH:ubiquinone/plastoquinone oxidoreductase, chain 3"/>
    <property type="match status" value="1"/>
</dbReference>
<evidence type="ECO:0000256" key="1">
    <source>
        <dbReference type="ARBA" id="ARBA00004370"/>
    </source>
</evidence>
<dbReference type="GeneID" id="61229493"/>
<keyword evidence="3" id="KW-0813">Transport</keyword>
<accession>A0A0D8PGR8</accession>
<comment type="caution">
    <text evidence="9">The sequence shown here is derived from an EMBL/GenBank/DDBJ whole genome shotgun (WGS) entry which is preliminary data.</text>
</comment>
<evidence type="ECO:0000313" key="9">
    <source>
        <dbReference type="EMBL" id="PSX06996.1"/>
    </source>
</evidence>
<comment type="similarity">
    <text evidence="2 7">Belongs to the complex I subunit 3 family.</text>
</comment>
<organism evidence="9 12">
    <name type="scientific">Photobacterium angustum</name>
    <dbReference type="NCBI Taxonomy" id="661"/>
    <lineage>
        <taxon>Bacteria</taxon>
        <taxon>Pseudomonadati</taxon>
        <taxon>Pseudomonadota</taxon>
        <taxon>Gammaproteobacteria</taxon>
        <taxon>Vibrionales</taxon>
        <taxon>Vibrionaceae</taxon>
        <taxon>Photobacterium</taxon>
    </lineage>
</organism>
<dbReference type="Proteomes" id="UP000240989">
    <property type="component" value="Unassembled WGS sequence"/>
</dbReference>
<keyword evidence="5 8" id="KW-1133">Transmembrane helix</keyword>
<keyword evidence="4 7" id="KW-0812">Transmembrane</keyword>
<evidence type="ECO:0000256" key="8">
    <source>
        <dbReference type="SAM" id="Phobius"/>
    </source>
</evidence>
<keyword evidence="7" id="KW-0874">Quinone</keyword>
<gene>
    <name evidence="10" type="ORF">C0W27_04375</name>
    <name evidence="9" type="ORF">C0W41_13320</name>
</gene>
<dbReference type="InterPro" id="IPR038430">
    <property type="entry name" value="NDAH_ubi_oxred_su3_sf"/>
</dbReference>
<dbReference type="EC" id="7.1.1.-" evidence="7"/>
<protein>
    <recommendedName>
        <fullName evidence="7">NADH-quinone oxidoreductase subunit</fullName>
        <ecNumber evidence="7">7.1.1.-</ecNumber>
    </recommendedName>
</protein>
<evidence type="ECO:0000256" key="7">
    <source>
        <dbReference type="RuleBase" id="RU003639"/>
    </source>
</evidence>
<keyword evidence="7" id="KW-0520">NAD</keyword>
<evidence type="ECO:0000256" key="3">
    <source>
        <dbReference type="ARBA" id="ARBA00022448"/>
    </source>
</evidence>
<dbReference type="PANTHER" id="PTHR11058">
    <property type="entry name" value="NADH-UBIQUINONE OXIDOREDUCTASE CHAIN 3"/>
    <property type="match status" value="1"/>
</dbReference>
<evidence type="ECO:0000256" key="4">
    <source>
        <dbReference type="ARBA" id="ARBA00022692"/>
    </source>
</evidence>
<keyword evidence="11" id="KW-1185">Reference proteome</keyword>
<dbReference type="GO" id="GO:0048038">
    <property type="term" value="F:quinone binding"/>
    <property type="evidence" value="ECO:0007669"/>
    <property type="project" value="UniProtKB-KW"/>
</dbReference>
<comment type="subcellular location">
    <subcellularLocation>
        <location evidence="7">Cell membrane</location>
        <topology evidence="7">Multi-pass membrane protein</topology>
    </subcellularLocation>
    <subcellularLocation>
        <location evidence="1">Membrane</location>
    </subcellularLocation>
</comment>
<keyword evidence="6 8" id="KW-0472">Membrane</keyword>
<dbReference type="GO" id="GO:0008137">
    <property type="term" value="F:NADH dehydrogenase (ubiquinone) activity"/>
    <property type="evidence" value="ECO:0007669"/>
    <property type="project" value="InterPro"/>
</dbReference>
<proteinExistence type="inferred from homology"/>
<evidence type="ECO:0000313" key="10">
    <source>
        <dbReference type="EMBL" id="PSX11615.1"/>
    </source>
</evidence>